<dbReference type="GO" id="GO:0005524">
    <property type="term" value="F:ATP binding"/>
    <property type="evidence" value="ECO:0007669"/>
    <property type="project" value="UniProtKB-UniRule"/>
</dbReference>
<dbReference type="InterPro" id="IPR008266">
    <property type="entry name" value="Tyr_kinase_AS"/>
</dbReference>
<dbReference type="PROSITE" id="PS00109">
    <property type="entry name" value="PROTEIN_KINASE_TYR"/>
    <property type="match status" value="1"/>
</dbReference>
<protein>
    <recommendedName>
        <fullName evidence="12">Protein kinase domain-containing protein</fullName>
    </recommendedName>
</protein>
<organism evidence="13 14">
    <name type="scientific">Clytia hemisphaerica</name>
    <dbReference type="NCBI Taxonomy" id="252671"/>
    <lineage>
        <taxon>Eukaryota</taxon>
        <taxon>Metazoa</taxon>
        <taxon>Cnidaria</taxon>
        <taxon>Hydrozoa</taxon>
        <taxon>Hydroidolina</taxon>
        <taxon>Leptothecata</taxon>
        <taxon>Obeliida</taxon>
        <taxon>Clytiidae</taxon>
        <taxon>Clytia</taxon>
    </lineage>
</organism>
<dbReference type="InterPro" id="IPR017441">
    <property type="entry name" value="Protein_kinase_ATP_BS"/>
</dbReference>
<evidence type="ECO:0000256" key="3">
    <source>
        <dbReference type="ARBA" id="ARBA00022679"/>
    </source>
</evidence>
<feature type="region of interest" description="Disordered" evidence="11">
    <location>
        <begin position="836"/>
        <end position="858"/>
    </location>
</feature>
<dbReference type="Gene3D" id="1.10.510.10">
    <property type="entry name" value="Transferase(Phosphotransferase) domain 1"/>
    <property type="match status" value="1"/>
</dbReference>
<dbReference type="PROSITE" id="PS50011">
    <property type="entry name" value="PROTEIN_KINASE_DOM"/>
    <property type="match status" value="1"/>
</dbReference>
<dbReference type="GO" id="GO:0004714">
    <property type="term" value="F:transmembrane receptor protein tyrosine kinase activity"/>
    <property type="evidence" value="ECO:0007669"/>
    <property type="project" value="UniProtKB-EC"/>
</dbReference>
<dbReference type="SUPFAM" id="SSF50044">
    <property type="entry name" value="SH3-domain"/>
    <property type="match status" value="1"/>
</dbReference>
<evidence type="ECO:0000313" key="13">
    <source>
        <dbReference type="EnsemblMetazoa" id="CLYHEMP010797.2"/>
    </source>
</evidence>
<evidence type="ECO:0000256" key="7">
    <source>
        <dbReference type="ARBA" id="ARBA00023136"/>
    </source>
</evidence>
<dbReference type="EnsemblMetazoa" id="CLYHEMT010797.2">
    <property type="protein sequence ID" value="CLYHEMP010797.2"/>
    <property type="gene ID" value="CLYHEMG010797"/>
</dbReference>
<dbReference type="OrthoDB" id="346907at2759"/>
<dbReference type="Pfam" id="PF07714">
    <property type="entry name" value="PK_Tyr_Ser-Thr"/>
    <property type="match status" value="1"/>
</dbReference>
<dbReference type="InterPro" id="IPR036028">
    <property type="entry name" value="SH3-like_dom_sf"/>
</dbReference>
<accession>A0A7M5UJC8</accession>
<comment type="catalytic activity">
    <reaction evidence="9">
        <text>L-tyrosyl-[protein] + ATP = O-phospho-L-tyrosyl-[protein] + ADP + H(+)</text>
        <dbReference type="Rhea" id="RHEA:10596"/>
        <dbReference type="Rhea" id="RHEA-COMP:10136"/>
        <dbReference type="Rhea" id="RHEA-COMP:20101"/>
        <dbReference type="ChEBI" id="CHEBI:15378"/>
        <dbReference type="ChEBI" id="CHEBI:30616"/>
        <dbReference type="ChEBI" id="CHEBI:46858"/>
        <dbReference type="ChEBI" id="CHEBI:61978"/>
        <dbReference type="ChEBI" id="CHEBI:456216"/>
        <dbReference type="EC" id="2.7.10.1"/>
    </reaction>
</comment>
<evidence type="ECO:0000256" key="9">
    <source>
        <dbReference type="ARBA" id="ARBA00051243"/>
    </source>
</evidence>
<keyword evidence="7" id="KW-0472">Membrane</keyword>
<feature type="region of interest" description="Disordered" evidence="11">
    <location>
        <begin position="790"/>
        <end position="810"/>
    </location>
</feature>
<sequence length="1050" mass="119428">MDDKTLQVYQLLAENDLQSFYSSFNQTLKVYQKRDFIILCREDLQKVGLTTRSSFGHYEKLLESVKSNSQVGLPTFDFSDHYIHTLLPNQEPVIISENDISQQDILGTGHFGKVYKGSWQRRLHDGKMVKVPVAIKTITDGKEMSWKTEVSIFTALNQNHSNIIKFLGLLIGGTEVRMVTEFAPYGSLLDRLRSKEISCVATLSQFAAQISSGMVYLHSRNLVHRDLSARNILVTGKKQVKISDFGLSKVLNDTQTEWVMDSSESLPMRWLAPESLTSGVFTSASDVWSYAVVLWEMFTFGDSPWGDLNNEQVKQKIQNGECLPEPRFCPDEIYEVIKMCMTFDQCSRPPFHIIHQEVLHRQPRPLEAIVVSNGPYDLNFAPGDFITSIKMLRDQEWWLGQHENTLQFGRFRLEQTKTVSYTIPYSLNESQEEEQRIMAPKGLENKENLLYGQQWSVLLESHQQHQSPAYQHKEVSYVNLDAPPLQPIATTSVNKDGGQAAMLKPENKSLTDLKQQFRSRPHSAEVVSMREDFFDLTTNNLKSGSDSNLGFKDTNPEVQDTVNDRITKNMTAFLSFTNPLSSEDVSLQSGLLNPVNVSNPPTSARQNRNWSSIDPLSSTKAASCENLYEEIDNEQYRSGRNTQTLRPRPKANLPIPQETNAAYRKTSLDAYAQSIRKDFDLLSQQLGPRRETASCDNLPESISSLNVSVNDVKNYPSVQNTQYLQRFGSVIPVSQVNQNMFPPQQANTRLVGPSHQPPQQPPTTGNLTAEKSPDYFKNFLADQKTMNHFTYDPKAKPKQTPSPPSAKEKLRQNATNFTDNQWDLFEDCVKGSKKVDKDRKKSQGKRISWPKNNSGGLVDITHEETEDQKGEFSEKFKTIRSILPDASVGECLEGLRSSGNDVNRAVRYIQILKLYRFNYGYSFEDCEKLLEKNGFDFKKAECELKTCHVCGKFQSLDRTQVQDTLSFCQWDVTLTLKTIFIQKCGGFGIEEPKARSLFNENKEDVTKALEMAKIVRVAEITSKPENVCFKTLTRCKWNIERAVNEIFTNS</sequence>
<name>A0A7M5UJC8_9CNID</name>
<keyword evidence="3" id="KW-0808">Transferase</keyword>
<dbReference type="AlphaFoldDB" id="A0A7M5UJC8"/>
<dbReference type="CDD" id="cd00192">
    <property type="entry name" value="PTKc"/>
    <property type="match status" value="1"/>
</dbReference>
<evidence type="ECO:0000259" key="12">
    <source>
        <dbReference type="PROSITE" id="PS50011"/>
    </source>
</evidence>
<feature type="binding site" evidence="10">
    <location>
        <position position="136"/>
    </location>
    <ligand>
        <name>ATP</name>
        <dbReference type="ChEBI" id="CHEBI:30616"/>
    </ligand>
</feature>
<evidence type="ECO:0000256" key="2">
    <source>
        <dbReference type="ARBA" id="ARBA00004308"/>
    </source>
</evidence>
<dbReference type="GO" id="GO:0008284">
    <property type="term" value="P:positive regulation of cell population proliferation"/>
    <property type="evidence" value="ECO:0007669"/>
    <property type="project" value="TreeGrafter"/>
</dbReference>
<dbReference type="PROSITE" id="PS00107">
    <property type="entry name" value="PROTEIN_KINASE_ATP"/>
    <property type="match status" value="1"/>
</dbReference>
<evidence type="ECO:0000256" key="6">
    <source>
        <dbReference type="ARBA" id="ARBA00022840"/>
    </source>
</evidence>
<dbReference type="GO" id="GO:0048468">
    <property type="term" value="P:cell development"/>
    <property type="evidence" value="ECO:0007669"/>
    <property type="project" value="UniProtKB-ARBA"/>
</dbReference>
<evidence type="ECO:0000256" key="4">
    <source>
        <dbReference type="ARBA" id="ARBA00022741"/>
    </source>
</evidence>
<dbReference type="RefSeq" id="XP_066917659.1">
    <property type="nucleotide sequence ID" value="XM_067061558.1"/>
</dbReference>
<keyword evidence="5" id="KW-0418">Kinase</keyword>
<comment type="subcellular location">
    <subcellularLocation>
        <location evidence="2">Endomembrane system</location>
    </subcellularLocation>
    <subcellularLocation>
        <location evidence="1">Membrane</location>
        <topology evidence="1">Single-pass membrane protein</topology>
    </subcellularLocation>
</comment>
<keyword evidence="4 10" id="KW-0547">Nucleotide-binding</keyword>
<keyword evidence="14" id="KW-1185">Reference proteome</keyword>
<dbReference type="PRINTS" id="PR00109">
    <property type="entry name" value="TYRKINASE"/>
</dbReference>
<evidence type="ECO:0000313" key="14">
    <source>
        <dbReference type="Proteomes" id="UP000594262"/>
    </source>
</evidence>
<evidence type="ECO:0000256" key="5">
    <source>
        <dbReference type="ARBA" id="ARBA00022777"/>
    </source>
</evidence>
<dbReference type="GeneID" id="136805026"/>
<dbReference type="GO" id="GO:0009925">
    <property type="term" value="C:basal plasma membrane"/>
    <property type="evidence" value="ECO:0007669"/>
    <property type="project" value="TreeGrafter"/>
</dbReference>
<dbReference type="InterPro" id="IPR050122">
    <property type="entry name" value="RTK"/>
</dbReference>
<dbReference type="GO" id="GO:0007169">
    <property type="term" value="P:cell surface receptor protein tyrosine kinase signaling pathway"/>
    <property type="evidence" value="ECO:0007669"/>
    <property type="project" value="TreeGrafter"/>
</dbReference>
<dbReference type="GO" id="GO:0050793">
    <property type="term" value="P:regulation of developmental process"/>
    <property type="evidence" value="ECO:0007669"/>
    <property type="project" value="UniProtKB-ARBA"/>
</dbReference>
<feature type="domain" description="Protein kinase" evidence="12">
    <location>
        <begin position="100"/>
        <end position="358"/>
    </location>
</feature>
<keyword evidence="6 10" id="KW-0067">ATP-binding</keyword>
<dbReference type="GO" id="GO:0030182">
    <property type="term" value="P:neuron differentiation"/>
    <property type="evidence" value="ECO:0007669"/>
    <property type="project" value="UniProtKB-ARBA"/>
</dbReference>
<dbReference type="Gene3D" id="3.30.200.20">
    <property type="entry name" value="Phosphorylase Kinase, domain 1"/>
    <property type="match status" value="1"/>
</dbReference>
<dbReference type="GO" id="GO:0012505">
    <property type="term" value="C:endomembrane system"/>
    <property type="evidence" value="ECO:0007669"/>
    <property type="project" value="UniProtKB-SubCell"/>
</dbReference>
<evidence type="ECO:0000256" key="8">
    <source>
        <dbReference type="ARBA" id="ARBA00023137"/>
    </source>
</evidence>
<dbReference type="GO" id="GO:0004715">
    <property type="term" value="F:non-membrane spanning protein tyrosine kinase activity"/>
    <property type="evidence" value="ECO:0007669"/>
    <property type="project" value="UniProtKB-EC"/>
</dbReference>
<dbReference type="PANTHER" id="PTHR24416">
    <property type="entry name" value="TYROSINE-PROTEIN KINASE RECEPTOR"/>
    <property type="match status" value="1"/>
</dbReference>
<dbReference type="InterPro" id="IPR001245">
    <property type="entry name" value="Ser-Thr/Tyr_kinase_cat_dom"/>
</dbReference>
<evidence type="ECO:0000256" key="11">
    <source>
        <dbReference type="SAM" id="MobiDB-lite"/>
    </source>
</evidence>
<dbReference type="PANTHER" id="PTHR24416:SF566">
    <property type="entry name" value="EPIDERMAL GROWTH FACTOR RECEPTOR"/>
    <property type="match status" value="1"/>
</dbReference>
<dbReference type="InterPro" id="IPR000719">
    <property type="entry name" value="Prot_kinase_dom"/>
</dbReference>
<keyword evidence="8" id="KW-0829">Tyrosine-protein kinase</keyword>
<dbReference type="Proteomes" id="UP000594262">
    <property type="component" value="Unplaced"/>
</dbReference>
<evidence type="ECO:0000256" key="10">
    <source>
        <dbReference type="PROSITE-ProRule" id="PRU10141"/>
    </source>
</evidence>
<dbReference type="GO" id="GO:0043066">
    <property type="term" value="P:negative regulation of apoptotic process"/>
    <property type="evidence" value="ECO:0007669"/>
    <property type="project" value="TreeGrafter"/>
</dbReference>
<dbReference type="InterPro" id="IPR011009">
    <property type="entry name" value="Kinase-like_dom_sf"/>
</dbReference>
<dbReference type="GO" id="GO:0043235">
    <property type="term" value="C:receptor complex"/>
    <property type="evidence" value="ECO:0007669"/>
    <property type="project" value="TreeGrafter"/>
</dbReference>
<evidence type="ECO:0000256" key="1">
    <source>
        <dbReference type="ARBA" id="ARBA00004167"/>
    </source>
</evidence>
<dbReference type="FunFam" id="1.10.510.10:FF:001512">
    <property type="entry name" value="Receptor tyrosine-protein kinase erbB-2"/>
    <property type="match status" value="1"/>
</dbReference>
<reference evidence="13" key="1">
    <citation type="submission" date="2021-01" db="UniProtKB">
        <authorList>
            <consortium name="EnsemblMetazoa"/>
        </authorList>
    </citation>
    <scope>IDENTIFICATION</scope>
</reference>
<proteinExistence type="predicted"/>
<feature type="region of interest" description="Disordered" evidence="11">
    <location>
        <begin position="744"/>
        <end position="771"/>
    </location>
</feature>
<dbReference type="SUPFAM" id="SSF56112">
    <property type="entry name" value="Protein kinase-like (PK-like)"/>
    <property type="match status" value="1"/>
</dbReference>